<dbReference type="Pfam" id="PF05593">
    <property type="entry name" value="RHS_repeat"/>
    <property type="match status" value="9"/>
</dbReference>
<dbReference type="InterPro" id="IPR031325">
    <property type="entry name" value="RHS_repeat"/>
</dbReference>
<dbReference type="Gene3D" id="2.180.10.10">
    <property type="entry name" value="RHS repeat-associated core"/>
    <property type="match status" value="2"/>
</dbReference>
<proteinExistence type="predicted"/>
<dbReference type="Proteomes" id="UP001204746">
    <property type="component" value="Unassembled WGS sequence"/>
</dbReference>
<sequence>MGAETHYTHDDSGNLIRVARPDGTVATATYDTYGRPLEVREPDGAVWRHAYDERGNRVRTTDPMGAETHYTYDESGNLTSVTDALGHTTRVVCDAAGLPVEVTDALGNTTTVRRGTHGRITRVTDPLGHVTRQGWTIEGKPAWRTRPDGSRETWAWDAEGNLAEHTDPAGNTTRHTHTHFDLPATRTDPDGATYAFTYDTELRLTGVTNPQGLTWTYAYDGAGRLSAETDFNGRTLSYQHDAAGRLISRANGAGESLAYTRDALGRTVATRTADGTETTFAYDAASRLTRAANPDTELSRTYDARGRVLTETVGDRTTSYAYDAAGNRTERITPSGLRSTWTYDATGRPLSLTTADNSLHFAYDAAGRETTRTFGDDVTLAQAWDALDRLTGQTVTGPANALVQHRAYGYRPDDHLTEIRELTSGTRRFDLDPVGRVTAVHAHGWTETYAYDTAGNLTHATAPGHEAPGDREVTGTVIHRAGRTTYEHDAQGRLTRRTRKLLNGQTRTWTYTWSPEDRLTDATTPDGDHWHYTYDPLGRRTAKQRLAKDGTAADRIDFTWDGTRLAEQTAADGTTLTWDYAPDTHRPLTQTEHHIPGAPAETPCPPLSKTTPQAEYDARLHAIITDLVGTPTELVTPDGTLAWQHRTTLWGTPLPAPPGSADCPLRFPGQYADPETGLHYNYFRHYDPESARYTTPDPLGLVPAPNATSYVDNPHTWSDHLGLAGDDGVEWANPNDINFSQRTVSPNDYAEKMRSGEWDWRQPGAALRVMEVDGQLVSYDNRRLDAAREVGAPVAIEHVDPNAVHPDSTTGRTWAEQFRRRMNSARNRNELGEPVPPTGLEQRPDHVRNNKCKKGK</sequence>
<dbReference type="NCBIfam" id="TIGR01643">
    <property type="entry name" value="YD_repeat_2x"/>
    <property type="match status" value="12"/>
</dbReference>
<evidence type="ECO:0000313" key="3">
    <source>
        <dbReference type="Proteomes" id="UP001204746"/>
    </source>
</evidence>
<dbReference type="InterPro" id="IPR006530">
    <property type="entry name" value="YD"/>
</dbReference>
<dbReference type="InterPro" id="IPR050708">
    <property type="entry name" value="T6SS_VgrG/RHS"/>
</dbReference>
<name>A0ABT1VBR8_9ACTN</name>
<organism evidence="2 3">
    <name type="scientific">Streptomyces rugosispiralis</name>
    <dbReference type="NCBI Taxonomy" id="2967341"/>
    <lineage>
        <taxon>Bacteria</taxon>
        <taxon>Bacillati</taxon>
        <taxon>Actinomycetota</taxon>
        <taxon>Actinomycetes</taxon>
        <taxon>Kitasatosporales</taxon>
        <taxon>Streptomycetaceae</taxon>
        <taxon>Streptomyces</taxon>
    </lineage>
</organism>
<evidence type="ECO:0000313" key="2">
    <source>
        <dbReference type="EMBL" id="MCQ8194843.1"/>
    </source>
</evidence>
<keyword evidence="3" id="KW-1185">Reference proteome</keyword>
<comment type="caution">
    <text evidence="2">The sequence shown here is derived from an EMBL/GenBank/DDBJ whole genome shotgun (WGS) entry which is preliminary data.</text>
</comment>
<feature type="region of interest" description="Disordered" evidence="1">
    <location>
        <begin position="824"/>
        <end position="856"/>
    </location>
</feature>
<dbReference type="PANTHER" id="PTHR32305">
    <property type="match status" value="1"/>
</dbReference>
<dbReference type="EMBL" id="JANIAA010000055">
    <property type="protein sequence ID" value="MCQ8194843.1"/>
    <property type="molecule type" value="Genomic_DNA"/>
</dbReference>
<evidence type="ECO:0000256" key="1">
    <source>
        <dbReference type="SAM" id="MobiDB-lite"/>
    </source>
</evidence>
<reference evidence="2 3" key="1">
    <citation type="submission" date="2022-07" db="EMBL/GenBank/DDBJ databases">
        <authorList>
            <person name="Phongsopitanun W."/>
            <person name="Tanasupawat S."/>
        </authorList>
    </citation>
    <scope>NUCLEOTIDE SEQUENCE [LARGE SCALE GENOMIC DNA]</scope>
    <source>
        <strain evidence="2 3">RCU-064</strain>
    </source>
</reference>
<accession>A0ABT1VBR8</accession>
<protein>
    <submittedName>
        <fullName evidence="2">Type IV secretion protein Rhs</fullName>
    </submittedName>
</protein>
<dbReference type="NCBIfam" id="TIGR03696">
    <property type="entry name" value="Rhs_assc_core"/>
    <property type="match status" value="1"/>
</dbReference>
<dbReference type="PANTHER" id="PTHR32305:SF15">
    <property type="entry name" value="PROTEIN RHSA-RELATED"/>
    <property type="match status" value="1"/>
</dbReference>
<feature type="region of interest" description="Disordered" evidence="1">
    <location>
        <begin position="165"/>
        <end position="186"/>
    </location>
</feature>
<gene>
    <name evidence="2" type="ORF">NP777_42780</name>
</gene>
<dbReference type="InterPro" id="IPR022385">
    <property type="entry name" value="Rhs_assc_core"/>
</dbReference>